<proteinExistence type="predicted"/>
<dbReference type="Proteomes" id="UP000035170">
    <property type="component" value="Unassembled WGS sequence"/>
</dbReference>
<comment type="caution">
    <text evidence="2">The sequence shown here is derived from an EMBL/GenBank/DDBJ whole genome shotgun (WGS) entry which is preliminary data.</text>
</comment>
<sequence>MQLKMKVVSFCHYLQGPACTQYLADMGAEVVKIEPLAGAFERHWSGGNSWINGVSAFLMSANRNTESLAIDLKQPEGRDLVLRLIDEADVVIENFRPGVLDRLGLGFDMLRERKPALVLASASGLGRTGPAASRPGQDLLMQARSGLIAATGGGTQGPAAVGAAVIDQHGGALLAMGILGACVRRLQTGEGTLVESSLFAAGIDLQTEALTKYYAVKQRPDVFTRDRHVGSWYHDAPYGVYPLAEGHLVLSMNDPAKLAAALDSDALRALQQIDRYAERDRYAQAVAAELRTRRFEDVSPVFDAHAIWHERVRSYDDLLEDPQARHNEAFREIDVPGGGTALLVNHPLRYDGELPGYRRMPFHAGQDSLAILQRLGLSEAECRALADAKVIGMPGATAPRS</sequence>
<evidence type="ECO:0000313" key="3">
    <source>
        <dbReference type="Proteomes" id="UP000035170"/>
    </source>
</evidence>
<dbReference type="Pfam" id="PF02515">
    <property type="entry name" value="CoA_transf_3"/>
    <property type="match status" value="1"/>
</dbReference>
<dbReference type="InterPro" id="IPR023606">
    <property type="entry name" value="CoA-Trfase_III_dom_1_sf"/>
</dbReference>
<evidence type="ECO:0000256" key="1">
    <source>
        <dbReference type="ARBA" id="ARBA00022679"/>
    </source>
</evidence>
<protein>
    <submittedName>
        <fullName evidence="2">Formyl-coenzyme A transferase</fullName>
        <ecNumber evidence="2">2.8.3.16</ecNumber>
    </submittedName>
</protein>
<dbReference type="EMBL" id="JZWI01000028">
    <property type="protein sequence ID" value="KLN53943.1"/>
    <property type="molecule type" value="Genomic_DNA"/>
</dbReference>
<dbReference type="InterPro" id="IPR050483">
    <property type="entry name" value="CoA-transferase_III_domain"/>
</dbReference>
<reference evidence="2 3" key="1">
    <citation type="submission" date="2015-03" db="EMBL/GenBank/DDBJ databases">
        <title>Genome sequence of Variovorax paradoxus TBEA6.</title>
        <authorList>
            <person name="Poehlein A."/>
            <person name="Schuldes J."/>
            <person name="Wuebbeler J.H."/>
            <person name="Hiessl S."/>
            <person name="Steinbuechel A."/>
            <person name="Daniel R."/>
        </authorList>
    </citation>
    <scope>NUCLEOTIDE SEQUENCE [LARGE SCALE GENOMIC DNA]</scope>
    <source>
        <strain evidence="2 3">TBEA6</strain>
    </source>
</reference>
<accession>A0A0H2LUM8</accession>
<dbReference type="AlphaFoldDB" id="A0A0H2LUM8"/>
<organism evidence="2 3">
    <name type="scientific">Variovorax paradoxus</name>
    <dbReference type="NCBI Taxonomy" id="34073"/>
    <lineage>
        <taxon>Bacteria</taxon>
        <taxon>Pseudomonadati</taxon>
        <taxon>Pseudomonadota</taxon>
        <taxon>Betaproteobacteria</taxon>
        <taxon>Burkholderiales</taxon>
        <taxon>Comamonadaceae</taxon>
        <taxon>Variovorax</taxon>
    </lineage>
</organism>
<dbReference type="PATRIC" id="fig|34073.19.peg.4996"/>
<dbReference type="Gene3D" id="3.40.50.10540">
    <property type="entry name" value="Crotonobetainyl-coa:carnitine coa-transferase, domain 1"/>
    <property type="match status" value="1"/>
</dbReference>
<dbReference type="GO" id="GO:0033608">
    <property type="term" value="F:formyl-CoA transferase activity"/>
    <property type="evidence" value="ECO:0007669"/>
    <property type="project" value="UniProtKB-EC"/>
</dbReference>
<dbReference type="InterPro" id="IPR003673">
    <property type="entry name" value="CoA-Trfase_fam_III"/>
</dbReference>
<gene>
    <name evidence="2" type="primary">frc11</name>
    <name evidence="2" type="ORF">VPARA_48810</name>
</gene>
<evidence type="ECO:0000313" key="2">
    <source>
        <dbReference type="EMBL" id="KLN53943.1"/>
    </source>
</evidence>
<dbReference type="EC" id="2.8.3.16" evidence="2"/>
<dbReference type="RefSeq" id="WP_155419702.1">
    <property type="nucleotide sequence ID" value="NZ_JZWI01000028.1"/>
</dbReference>
<dbReference type="Gene3D" id="3.30.1540.10">
    <property type="entry name" value="formyl-coa transferase, domain 3"/>
    <property type="match status" value="1"/>
</dbReference>
<dbReference type="PANTHER" id="PTHR48207:SF4">
    <property type="entry name" value="BLL6097 PROTEIN"/>
    <property type="match status" value="1"/>
</dbReference>
<dbReference type="SUPFAM" id="SSF89796">
    <property type="entry name" value="CoA-transferase family III (CaiB/BaiF)"/>
    <property type="match status" value="1"/>
</dbReference>
<keyword evidence="1 2" id="KW-0808">Transferase</keyword>
<name>A0A0H2LUM8_VARPD</name>
<keyword evidence="3" id="KW-1185">Reference proteome</keyword>
<dbReference type="PANTHER" id="PTHR48207">
    <property type="entry name" value="SUCCINATE--HYDROXYMETHYLGLUTARATE COA-TRANSFERASE"/>
    <property type="match status" value="1"/>
</dbReference>
<dbReference type="InterPro" id="IPR044855">
    <property type="entry name" value="CoA-Trfase_III_dom3_sf"/>
</dbReference>